<proteinExistence type="inferred from homology"/>
<dbReference type="InterPro" id="IPR041802">
    <property type="entry name" value="MPP_YfcE"/>
</dbReference>
<keyword evidence="2" id="KW-0479">Metal-binding</keyword>
<dbReference type="Proteomes" id="UP000005388">
    <property type="component" value="Unassembled WGS sequence"/>
</dbReference>
<organism evidence="4 5">
    <name type="scientific">Streptococcus urinalis 2285-97</name>
    <dbReference type="NCBI Taxonomy" id="764291"/>
    <lineage>
        <taxon>Bacteria</taxon>
        <taxon>Bacillati</taxon>
        <taxon>Bacillota</taxon>
        <taxon>Bacilli</taxon>
        <taxon>Lactobacillales</taxon>
        <taxon>Streptococcaceae</taxon>
        <taxon>Streptococcus</taxon>
    </lineage>
</organism>
<dbReference type="STRING" id="764291.STRUR_0328"/>
<evidence type="ECO:0000256" key="2">
    <source>
        <dbReference type="RuleBase" id="RU362039"/>
    </source>
</evidence>
<dbReference type="InterPro" id="IPR029052">
    <property type="entry name" value="Metallo-depent_PP-like"/>
</dbReference>
<dbReference type="GO" id="GO:0016787">
    <property type="term" value="F:hydrolase activity"/>
    <property type="evidence" value="ECO:0007669"/>
    <property type="project" value="UniProtKB-UniRule"/>
</dbReference>
<comment type="caution">
    <text evidence="4">The sequence shown here is derived from an EMBL/GenBank/DDBJ whole genome shotgun (WGS) entry which is preliminary data.</text>
</comment>
<keyword evidence="5" id="KW-1185">Reference proteome</keyword>
<dbReference type="SUPFAM" id="SSF56300">
    <property type="entry name" value="Metallo-dependent phosphatases"/>
    <property type="match status" value="1"/>
</dbReference>
<dbReference type="EMBL" id="AEUZ02000001">
    <property type="protein sequence ID" value="EHJ57544.1"/>
    <property type="molecule type" value="Genomic_DNA"/>
</dbReference>
<dbReference type="Pfam" id="PF12850">
    <property type="entry name" value="Metallophos_2"/>
    <property type="match status" value="1"/>
</dbReference>
<evidence type="ECO:0000313" key="5">
    <source>
        <dbReference type="Proteomes" id="UP000005388"/>
    </source>
</evidence>
<dbReference type="CDD" id="cd00841">
    <property type="entry name" value="MPP_YfcE"/>
    <property type="match status" value="1"/>
</dbReference>
<sequence>MAEKCIIVMSDSHGDCEIVEEIKQKYLGKVDAIYHNGDSELASDDPIWEGIHVVSGNCDFDNGYPNDLITHWHDLTIAQTHGHLYNINFTWDKLDWFAQEHEADICLYGHLHRPAVWQMGNTIFLNPGSVSQPRGDINEKLYAKVELDNSTIKVTFLNRQHQEYSGLTKVISR</sequence>
<dbReference type="NCBIfam" id="TIGR00040">
    <property type="entry name" value="yfcE"/>
    <property type="match status" value="1"/>
</dbReference>
<name>G5KI46_9STRE</name>
<evidence type="ECO:0000256" key="1">
    <source>
        <dbReference type="ARBA" id="ARBA00008950"/>
    </source>
</evidence>
<dbReference type="eggNOG" id="COG0622">
    <property type="taxonomic scope" value="Bacteria"/>
</dbReference>
<comment type="cofactor">
    <cofactor evidence="2">
        <name>a divalent metal cation</name>
        <dbReference type="ChEBI" id="CHEBI:60240"/>
    </cofactor>
</comment>
<protein>
    <recommendedName>
        <fullName evidence="2">Phosphoesterase</fullName>
        <ecNumber evidence="2">3.1.4.-</ecNumber>
    </recommendedName>
</protein>
<gene>
    <name evidence="4" type="ORF">STRUR_0328</name>
</gene>
<dbReference type="Gene3D" id="3.60.21.10">
    <property type="match status" value="1"/>
</dbReference>
<reference evidence="4 5" key="1">
    <citation type="journal article" date="2014" name="Int. J. Syst. Evol. Microbiol.">
        <title>Phylogenomics and the dynamic genome evolution of the genus Streptococcus.</title>
        <authorList>
            <consortium name="The Broad Institute Genome Sequencing Platform"/>
            <person name="Richards V.P."/>
            <person name="Palmer S.R."/>
            <person name="Pavinski Bitar P.D."/>
            <person name="Qin X."/>
            <person name="Weinstock G.M."/>
            <person name="Highlander S.K."/>
            <person name="Town C.D."/>
            <person name="Burne R.A."/>
            <person name="Stanhope M.J."/>
        </authorList>
    </citation>
    <scope>NUCLEOTIDE SEQUENCE [LARGE SCALE GENOMIC DNA]</scope>
    <source>
        <strain evidence="4 5">2285-97</strain>
    </source>
</reference>
<accession>G5KI46</accession>
<dbReference type="PANTHER" id="PTHR11124">
    <property type="entry name" value="VACUOLAR SORTING PROTEIN VPS29"/>
    <property type="match status" value="1"/>
</dbReference>
<feature type="domain" description="Calcineurin-like phosphoesterase" evidence="3">
    <location>
        <begin position="6"/>
        <end position="149"/>
    </location>
</feature>
<evidence type="ECO:0000259" key="3">
    <source>
        <dbReference type="Pfam" id="PF12850"/>
    </source>
</evidence>
<dbReference type="AlphaFoldDB" id="G5KI46"/>
<dbReference type="InterPro" id="IPR024654">
    <property type="entry name" value="Calcineurin-like_PHP_lpxH"/>
</dbReference>
<dbReference type="RefSeq" id="WP_006740247.1">
    <property type="nucleotide sequence ID" value="NZ_AEUZ02000001.1"/>
</dbReference>
<dbReference type="EC" id="3.1.4.-" evidence="2"/>
<evidence type="ECO:0000313" key="4">
    <source>
        <dbReference type="EMBL" id="EHJ57544.1"/>
    </source>
</evidence>
<comment type="similarity">
    <text evidence="1 2">Belongs to the metallophosphoesterase superfamily. YfcE family.</text>
</comment>
<dbReference type="InterPro" id="IPR000979">
    <property type="entry name" value="Phosphodiesterase_MJ0936/Vps29"/>
</dbReference>
<keyword evidence="4" id="KW-0378">Hydrolase</keyword>
<dbReference type="GO" id="GO:0046872">
    <property type="term" value="F:metal ion binding"/>
    <property type="evidence" value="ECO:0007669"/>
    <property type="project" value="UniProtKB-KW"/>
</dbReference>